<proteinExistence type="predicted"/>
<accession>A0ABP3NDQ4</accession>
<comment type="caution">
    <text evidence="1">The sequence shown here is derived from an EMBL/GenBank/DDBJ whole genome shotgun (WGS) entry which is preliminary data.</text>
</comment>
<protein>
    <submittedName>
        <fullName evidence="1">Uncharacterized protein</fullName>
    </submittedName>
</protein>
<name>A0ABP3NDQ4_9GAMM</name>
<organism evidence="1 2">
    <name type="scientific">Rheinheimera aquimaris</name>
    <dbReference type="NCBI Taxonomy" id="412437"/>
    <lineage>
        <taxon>Bacteria</taxon>
        <taxon>Pseudomonadati</taxon>
        <taxon>Pseudomonadota</taxon>
        <taxon>Gammaproteobacteria</taxon>
        <taxon>Chromatiales</taxon>
        <taxon>Chromatiaceae</taxon>
        <taxon>Rheinheimera</taxon>
    </lineage>
</organism>
<evidence type="ECO:0000313" key="2">
    <source>
        <dbReference type="Proteomes" id="UP001501169"/>
    </source>
</evidence>
<sequence>MGRSFFSFLIRIDDSIFREVTLEGQPKVGDFLSIGESSHYLVSEVRNSQQQEGITELFVNPVTSIPTLFKVDPNISEVSVTRRSRR</sequence>
<dbReference type="EMBL" id="BAAAEO010000001">
    <property type="protein sequence ID" value="GAA0542203.1"/>
    <property type="molecule type" value="Genomic_DNA"/>
</dbReference>
<dbReference type="Proteomes" id="UP001501169">
    <property type="component" value="Unassembled WGS sequence"/>
</dbReference>
<evidence type="ECO:0000313" key="1">
    <source>
        <dbReference type="EMBL" id="GAA0542203.1"/>
    </source>
</evidence>
<reference evidence="2" key="1">
    <citation type="journal article" date="2019" name="Int. J. Syst. Evol. Microbiol.">
        <title>The Global Catalogue of Microorganisms (GCM) 10K type strain sequencing project: providing services to taxonomists for standard genome sequencing and annotation.</title>
        <authorList>
            <consortium name="The Broad Institute Genomics Platform"/>
            <consortium name="The Broad Institute Genome Sequencing Center for Infectious Disease"/>
            <person name="Wu L."/>
            <person name="Ma J."/>
        </authorList>
    </citation>
    <scope>NUCLEOTIDE SEQUENCE [LARGE SCALE GENOMIC DNA]</scope>
    <source>
        <strain evidence="2">JCM 14331</strain>
    </source>
</reference>
<keyword evidence="2" id="KW-1185">Reference proteome</keyword>
<gene>
    <name evidence="1" type="ORF">GCM10009098_07350</name>
</gene>
<dbReference type="RefSeq" id="WP_226765444.1">
    <property type="nucleotide sequence ID" value="NZ_BAAAEO010000001.1"/>
</dbReference>